<dbReference type="Pfam" id="PF00876">
    <property type="entry name" value="Innexin"/>
    <property type="match status" value="1"/>
</dbReference>
<evidence type="ECO:0000256" key="5">
    <source>
        <dbReference type="ARBA" id="ARBA00022989"/>
    </source>
</evidence>
<gene>
    <name evidence="9" type="primary">inx</name>
    <name evidence="10" type="ORF">OVA965_LOCUS10279</name>
    <name evidence="11" type="ORF">TMI583_LOCUS10275</name>
</gene>
<evidence type="ECO:0000313" key="12">
    <source>
        <dbReference type="Proteomes" id="UP000682733"/>
    </source>
</evidence>
<dbReference type="EMBL" id="CAJNOK010003777">
    <property type="protein sequence ID" value="CAF0914151.1"/>
    <property type="molecule type" value="Genomic_DNA"/>
</dbReference>
<keyword evidence="5 9" id="KW-1133">Transmembrane helix</keyword>
<feature type="transmembrane region" description="Helical" evidence="9">
    <location>
        <begin position="72"/>
        <end position="91"/>
    </location>
</feature>
<dbReference type="PANTHER" id="PTHR11893">
    <property type="entry name" value="INNEXIN"/>
    <property type="match status" value="1"/>
</dbReference>
<keyword evidence="8 9" id="KW-0407">Ion channel</keyword>
<dbReference type="Proteomes" id="UP000682733">
    <property type="component" value="Unassembled WGS sequence"/>
</dbReference>
<comment type="caution">
    <text evidence="11">The sequence shown here is derived from an EMBL/GenBank/DDBJ whole genome shotgun (WGS) entry which is preliminary data.</text>
</comment>
<reference evidence="11" key="1">
    <citation type="submission" date="2021-02" db="EMBL/GenBank/DDBJ databases">
        <authorList>
            <person name="Nowell W R."/>
        </authorList>
    </citation>
    <scope>NUCLEOTIDE SEQUENCE</scope>
</reference>
<evidence type="ECO:0000256" key="8">
    <source>
        <dbReference type="ARBA" id="ARBA00023303"/>
    </source>
</evidence>
<name>A0A8S2HWK9_9BILA</name>
<evidence type="ECO:0000256" key="1">
    <source>
        <dbReference type="ARBA" id="ARBA00004651"/>
    </source>
</evidence>
<evidence type="ECO:0000256" key="9">
    <source>
        <dbReference type="RuleBase" id="RU010713"/>
    </source>
</evidence>
<keyword evidence="3" id="KW-1003">Cell membrane</keyword>
<keyword evidence="6 9" id="KW-0406">Ion transport</keyword>
<keyword evidence="7 9" id="KW-0472">Membrane</keyword>
<evidence type="ECO:0000256" key="4">
    <source>
        <dbReference type="ARBA" id="ARBA00022692"/>
    </source>
</evidence>
<dbReference type="AlphaFoldDB" id="A0A8S2HWK9"/>
<comment type="subcellular location">
    <subcellularLocation>
        <location evidence="1 9">Cell membrane</location>
        <topology evidence="1 9">Multi-pass membrane protein</topology>
    </subcellularLocation>
</comment>
<protein>
    <recommendedName>
        <fullName evidence="9">Innexin</fullName>
    </recommendedName>
</protein>
<evidence type="ECO:0000256" key="3">
    <source>
        <dbReference type="ARBA" id="ARBA00022475"/>
    </source>
</evidence>
<keyword evidence="4 9" id="KW-0812">Transmembrane</keyword>
<evidence type="ECO:0000256" key="7">
    <source>
        <dbReference type="ARBA" id="ARBA00023136"/>
    </source>
</evidence>
<accession>A0A8S2HWK9</accession>
<dbReference type="GO" id="GO:0005886">
    <property type="term" value="C:plasma membrane"/>
    <property type="evidence" value="ECO:0007669"/>
    <property type="project" value="UniProtKB-SubCell"/>
</dbReference>
<organism evidence="11 12">
    <name type="scientific">Didymodactylos carnosus</name>
    <dbReference type="NCBI Taxonomy" id="1234261"/>
    <lineage>
        <taxon>Eukaryota</taxon>
        <taxon>Metazoa</taxon>
        <taxon>Spiralia</taxon>
        <taxon>Gnathifera</taxon>
        <taxon>Rotifera</taxon>
        <taxon>Eurotatoria</taxon>
        <taxon>Bdelloidea</taxon>
        <taxon>Philodinida</taxon>
        <taxon>Philodinidae</taxon>
        <taxon>Didymodactylos</taxon>
    </lineage>
</organism>
<evidence type="ECO:0000256" key="2">
    <source>
        <dbReference type="ARBA" id="ARBA00022448"/>
    </source>
</evidence>
<dbReference type="GO" id="GO:0034220">
    <property type="term" value="P:monoatomic ion transmembrane transport"/>
    <property type="evidence" value="ECO:0007669"/>
    <property type="project" value="UniProtKB-KW"/>
</dbReference>
<proteinExistence type="inferred from homology"/>
<comment type="caution">
    <text evidence="9">Lacks conserved residue(s) required for the propagation of feature annotation.</text>
</comment>
<keyword evidence="2 9" id="KW-0813">Transport</keyword>
<sequence length="199" mass="23776">MLGSNFLFFGIEVLDRLFRGINWDSESRLFPKTTMCDFTIREFGHPKLAHEYTVPCVLPLNLFNQQMFTFLYFWYALIIQLNMYDFFLWIYTIHPSNRRHFIFKHLKSKKYAAVFEATTNDQMKAFVDDYLKADGVFILIIISENSSDFVTSEIIQQLWMRKFIVKYYRDTKELIYADIQLTNNNNNHSSVKRHLCGVI</sequence>
<dbReference type="Proteomes" id="UP000677228">
    <property type="component" value="Unassembled WGS sequence"/>
</dbReference>
<evidence type="ECO:0000256" key="6">
    <source>
        <dbReference type="ARBA" id="ARBA00023065"/>
    </source>
</evidence>
<evidence type="ECO:0000313" key="10">
    <source>
        <dbReference type="EMBL" id="CAF0914151.1"/>
    </source>
</evidence>
<dbReference type="EMBL" id="CAJOBA010003778">
    <property type="protein sequence ID" value="CAF3692752.1"/>
    <property type="molecule type" value="Genomic_DNA"/>
</dbReference>
<comment type="similarity">
    <text evidence="9">Belongs to the pannexin family.</text>
</comment>
<dbReference type="PANTHER" id="PTHR11893:SF36">
    <property type="entry name" value="INNEXIN-5"/>
    <property type="match status" value="1"/>
</dbReference>
<dbReference type="PROSITE" id="PS51013">
    <property type="entry name" value="PANNEXIN"/>
    <property type="match status" value="1"/>
</dbReference>
<dbReference type="GO" id="GO:0005921">
    <property type="term" value="C:gap junction"/>
    <property type="evidence" value="ECO:0007669"/>
    <property type="project" value="UniProtKB-UniRule"/>
</dbReference>
<evidence type="ECO:0000313" key="11">
    <source>
        <dbReference type="EMBL" id="CAF3692752.1"/>
    </source>
</evidence>
<dbReference type="InterPro" id="IPR000990">
    <property type="entry name" value="Innexin"/>
</dbReference>
<comment type="function">
    <text evidence="9">Structural component of the gap junctions.</text>
</comment>